<evidence type="ECO:0000313" key="4">
    <source>
        <dbReference type="EMBL" id="GJN26500.1"/>
    </source>
</evidence>
<dbReference type="InterPro" id="IPR057025">
    <property type="entry name" value="Znr_FGT1_2"/>
</dbReference>
<dbReference type="InterPro" id="IPR057024">
    <property type="entry name" value="Znr_FGT1_1"/>
</dbReference>
<reference evidence="4" key="2">
    <citation type="submission" date="2021-12" db="EMBL/GenBank/DDBJ databases">
        <title>Resequencing data analysis of finger millet.</title>
        <authorList>
            <person name="Hatakeyama M."/>
            <person name="Aluri S."/>
            <person name="Balachadran M.T."/>
            <person name="Sivarajan S.R."/>
            <person name="Poveda L."/>
            <person name="Shimizu-Inatsugi R."/>
            <person name="Schlapbach R."/>
            <person name="Sreeman S.M."/>
            <person name="Shimizu K.K."/>
        </authorList>
    </citation>
    <scope>NUCLEOTIDE SEQUENCE</scope>
</reference>
<proteinExistence type="predicted"/>
<evidence type="ECO:0000259" key="2">
    <source>
        <dbReference type="Pfam" id="PF23547"/>
    </source>
</evidence>
<keyword evidence="5" id="KW-1185">Reference proteome</keyword>
<dbReference type="EMBL" id="BQKI01000079">
    <property type="protein sequence ID" value="GJN26500.1"/>
    <property type="molecule type" value="Genomic_DNA"/>
</dbReference>
<gene>
    <name evidence="4" type="primary">gb14432</name>
    <name evidence="4" type="ORF">PR202_gb14432</name>
</gene>
<feature type="compositionally biased region" description="Basic and acidic residues" evidence="1">
    <location>
        <begin position="423"/>
        <end position="435"/>
    </location>
</feature>
<organism evidence="4 5">
    <name type="scientific">Eleusine coracana subsp. coracana</name>
    <dbReference type="NCBI Taxonomy" id="191504"/>
    <lineage>
        <taxon>Eukaryota</taxon>
        <taxon>Viridiplantae</taxon>
        <taxon>Streptophyta</taxon>
        <taxon>Embryophyta</taxon>
        <taxon>Tracheophyta</taxon>
        <taxon>Spermatophyta</taxon>
        <taxon>Magnoliopsida</taxon>
        <taxon>Liliopsida</taxon>
        <taxon>Poales</taxon>
        <taxon>Poaceae</taxon>
        <taxon>PACMAD clade</taxon>
        <taxon>Chloridoideae</taxon>
        <taxon>Cynodonteae</taxon>
        <taxon>Eleusininae</taxon>
        <taxon>Eleusine</taxon>
    </lineage>
</organism>
<evidence type="ECO:0000313" key="5">
    <source>
        <dbReference type="Proteomes" id="UP001054889"/>
    </source>
</evidence>
<feature type="region of interest" description="Disordered" evidence="1">
    <location>
        <begin position="204"/>
        <end position="346"/>
    </location>
</feature>
<feature type="compositionally biased region" description="Acidic residues" evidence="1">
    <location>
        <begin position="712"/>
        <end position="721"/>
    </location>
</feature>
<feature type="region of interest" description="Disordered" evidence="1">
    <location>
        <begin position="123"/>
        <end position="146"/>
    </location>
</feature>
<feature type="compositionally biased region" description="Polar residues" evidence="1">
    <location>
        <begin position="402"/>
        <end position="422"/>
    </location>
</feature>
<dbReference type="Pfam" id="PF23548">
    <property type="entry name" value="Zn_ribbon_FGT1_2"/>
    <property type="match status" value="1"/>
</dbReference>
<feature type="compositionally biased region" description="Basic residues" evidence="1">
    <location>
        <begin position="208"/>
        <end position="227"/>
    </location>
</feature>
<protein>
    <submittedName>
        <fullName evidence="4">Uncharacterized protein</fullName>
    </submittedName>
</protein>
<feature type="region of interest" description="Disordered" evidence="1">
    <location>
        <begin position="687"/>
        <end position="721"/>
    </location>
</feature>
<feature type="domain" description="FORGETTER1 second zinc ribbon" evidence="3">
    <location>
        <begin position="67"/>
        <end position="99"/>
    </location>
</feature>
<sequence length="721" mass="79243">MAPPPGIVEVRCAGCEETLEVEHGLTEFACPDCGTAQALPPELMPRRPRRALPLPGRVTPVAATPSRVSCGGCGAVLSVPHGHGHFSCPLCGTELAASPAAAVLVIAPPAAVPITLTRPAHPSEVLAGPSSQSVHSRQLRKPIRSELKSSFREESFSSFGADTRTEIPVIGRLQNGPADPSSHREDLDTENMFAADQAQLDFATKATGNKKKSSKNSKANKKRKTKSVMKSSNELPHLRRSKRLVKGSPDLVEPEPNQKVDVSTNQSQSGAPCIERTLVDPDPRSPVHQFPHGGFNELDDVDTTTPTPSTHDAPQAHQLRRNIQMYSPKTRSALPVRSSNSWHEREMPPEIFSGIDQLNRDNEEVLSDQSESETQSQDMDWQLTQEACNDKNHSGHLRLKPQNENLSDGRQKKNSFTCSSLNDGEHPEVRTFSETRHKTSLSASCSHLAASLPFSAATTLSTTMLPSSREYTRSTILTEFLKRYKWSPGQEEECQKILDRKAVRQLFNLFCYEKQRARQQLAAKKAKMSLMVHKACGMELEGDREDSEAHQGDELVVVPENEDPKKWKPFVPRWMKPKWWEMLCDHWATDEVMKDMDNVEKLGCDIDSPTKTPVGKGVAVDQNACETEEAEGALVGSHALQEQVGSLKRERHCGAIGVCNKVQNESLSKSSPGCGCKVSSGVAKMKHCQLSREDTLDSADGKSSPSARDDGDNQDEEEHSG</sequence>
<evidence type="ECO:0000259" key="3">
    <source>
        <dbReference type="Pfam" id="PF23548"/>
    </source>
</evidence>
<evidence type="ECO:0000256" key="1">
    <source>
        <dbReference type="SAM" id="MobiDB-lite"/>
    </source>
</evidence>
<comment type="caution">
    <text evidence="4">The sequence shown here is derived from an EMBL/GenBank/DDBJ whole genome shotgun (WGS) entry which is preliminary data.</text>
</comment>
<feature type="region of interest" description="Disordered" evidence="1">
    <location>
        <begin position="390"/>
        <end position="435"/>
    </location>
</feature>
<dbReference type="Proteomes" id="UP001054889">
    <property type="component" value="Unassembled WGS sequence"/>
</dbReference>
<dbReference type="Pfam" id="PF23547">
    <property type="entry name" value="Zn_ribbon_FGT1_1"/>
    <property type="match status" value="1"/>
</dbReference>
<feature type="domain" description="FORGETTER1 first zinc ribbon" evidence="2">
    <location>
        <begin position="8"/>
        <end position="42"/>
    </location>
</feature>
<dbReference type="AlphaFoldDB" id="A0AAV5EWA8"/>
<accession>A0AAV5EWA8</accession>
<reference evidence="4" key="1">
    <citation type="journal article" date="2018" name="DNA Res.">
        <title>Multiple hybrid de novo genome assembly of finger millet, an orphan allotetraploid crop.</title>
        <authorList>
            <person name="Hatakeyama M."/>
            <person name="Aluri S."/>
            <person name="Balachadran M.T."/>
            <person name="Sivarajan S.R."/>
            <person name="Patrignani A."/>
            <person name="Gruter S."/>
            <person name="Poveda L."/>
            <person name="Shimizu-Inatsugi R."/>
            <person name="Baeten J."/>
            <person name="Francoijs K.J."/>
            <person name="Nataraja K.N."/>
            <person name="Reddy Y.A.N."/>
            <person name="Phadnis S."/>
            <person name="Ravikumar R.L."/>
            <person name="Schlapbach R."/>
            <person name="Sreeman S.M."/>
            <person name="Shimizu K.K."/>
        </authorList>
    </citation>
    <scope>NUCLEOTIDE SEQUENCE</scope>
</reference>
<name>A0AAV5EWA8_ELECO</name>
<feature type="compositionally biased region" description="Polar residues" evidence="1">
    <location>
        <begin position="260"/>
        <end position="270"/>
    </location>
</feature>
<feature type="compositionally biased region" description="Low complexity" evidence="1">
    <location>
        <begin position="303"/>
        <end position="313"/>
    </location>
</feature>